<dbReference type="Proteomes" id="UP000266302">
    <property type="component" value="Unassembled WGS sequence"/>
</dbReference>
<dbReference type="InterPro" id="IPR031811">
    <property type="entry name" value="ALGX/ALGJ_SGNH-like"/>
</dbReference>
<comment type="subcellular location">
    <subcellularLocation>
        <location evidence="1">Periplasm</location>
    </subcellularLocation>
</comment>
<evidence type="ECO:0000256" key="3">
    <source>
        <dbReference type="ARBA" id="ARBA00022679"/>
    </source>
</evidence>
<evidence type="ECO:0000259" key="7">
    <source>
        <dbReference type="Pfam" id="PF16822"/>
    </source>
</evidence>
<comment type="pathway">
    <text evidence="2">Glycan biosynthesis; alginate biosynthesis.</text>
</comment>
<accession>A0A398C8Z7</accession>
<keyword evidence="9" id="KW-1185">Reference proteome</keyword>
<evidence type="ECO:0000313" key="9">
    <source>
        <dbReference type="Proteomes" id="UP000266302"/>
    </source>
</evidence>
<proteinExistence type="predicted"/>
<keyword evidence="8" id="KW-0131">Cell cycle</keyword>
<evidence type="ECO:0000256" key="1">
    <source>
        <dbReference type="ARBA" id="ARBA00004418"/>
    </source>
</evidence>
<sequence>MAMPLPSDAPYREGHRRTAFAVAIALAAAFGWGALRLAQLRFAPSEWQPSTWVDGHAGKLVNTALGTLPGQARMDRWSAALRYRLLGDLGRQVREGCPGWLFYRDGLRPPPTRAHVLSQRIDLMRRWASRLEQAGVRLVVATVPDKSRIESKHLCGLHQAPLMHARWNTWQAALATAGVPLIDLRPPLVSLPQAFYRTDVHMAPAGAQVAADRIGDALLPLLGGKGETQFVESAGPKPEVRMGDLLVLADLAQAPIGWRPPVEQFLPTHLEAQRRGGLLDDVAPVEVLLVGDSNGLRSEFADRLGRSLGREVWNLSQDGGYFSGAMLDALARQDRWPHSLKVAVWVFSELSLSLPLSAQEQRAWAAMH</sequence>
<comment type="caution">
    <text evidence="8">The sequence shown here is derived from an EMBL/GenBank/DDBJ whole genome shotgun (WGS) entry which is preliminary data.</text>
</comment>
<keyword evidence="4" id="KW-0732">Signal</keyword>
<dbReference type="GO" id="GO:0051301">
    <property type="term" value="P:cell division"/>
    <property type="evidence" value="ECO:0007669"/>
    <property type="project" value="UniProtKB-KW"/>
</dbReference>
<dbReference type="OrthoDB" id="8717445at2"/>
<evidence type="ECO:0000313" key="8">
    <source>
        <dbReference type="EMBL" id="RID98804.1"/>
    </source>
</evidence>
<dbReference type="GO" id="GO:0016740">
    <property type="term" value="F:transferase activity"/>
    <property type="evidence" value="ECO:0007669"/>
    <property type="project" value="UniProtKB-KW"/>
</dbReference>
<gene>
    <name evidence="8" type="ORF">D3F03_08480</name>
</gene>
<dbReference type="CDD" id="cd14444">
    <property type="entry name" value="AlgX_N_like_1"/>
    <property type="match status" value="1"/>
</dbReference>
<dbReference type="AlphaFoldDB" id="A0A398C8Z7"/>
<name>A0A398C8Z7_9BURK</name>
<dbReference type="GO" id="GO:0042597">
    <property type="term" value="C:periplasmic space"/>
    <property type="evidence" value="ECO:0007669"/>
    <property type="project" value="UniProtKB-SubCell"/>
</dbReference>
<keyword evidence="5" id="KW-0574">Periplasm</keyword>
<feature type="domain" description="AlgX/AlgJ SGNH hydrolase-like" evidence="7">
    <location>
        <begin position="93"/>
        <end position="349"/>
    </location>
</feature>
<evidence type="ECO:0000256" key="2">
    <source>
        <dbReference type="ARBA" id="ARBA00005182"/>
    </source>
</evidence>
<reference evidence="8 9" key="1">
    <citation type="submission" date="2018-09" db="EMBL/GenBank/DDBJ databases">
        <title>Draft genome of Simplicispira sp. NY-02.</title>
        <authorList>
            <person name="Im W.T."/>
        </authorList>
    </citation>
    <scope>NUCLEOTIDE SEQUENCE [LARGE SCALE GENOMIC DNA]</scope>
    <source>
        <strain evidence="8 9">NY-02</strain>
    </source>
</reference>
<dbReference type="SUPFAM" id="SSF52266">
    <property type="entry name" value="SGNH hydrolase"/>
    <property type="match status" value="1"/>
</dbReference>
<protein>
    <submittedName>
        <fullName evidence="8">Cell division protein FtsQ</fullName>
    </submittedName>
</protein>
<evidence type="ECO:0000256" key="6">
    <source>
        <dbReference type="ARBA" id="ARBA00022841"/>
    </source>
</evidence>
<keyword evidence="3" id="KW-0808">Transferase</keyword>
<dbReference type="EMBL" id="QXJC01000003">
    <property type="protein sequence ID" value="RID98804.1"/>
    <property type="molecule type" value="Genomic_DNA"/>
</dbReference>
<dbReference type="Pfam" id="PF16822">
    <property type="entry name" value="ALGX"/>
    <property type="match status" value="1"/>
</dbReference>
<dbReference type="GO" id="GO:0016788">
    <property type="term" value="F:hydrolase activity, acting on ester bonds"/>
    <property type="evidence" value="ECO:0007669"/>
    <property type="project" value="UniProtKB-ARBA"/>
</dbReference>
<organism evidence="8 9">
    <name type="scientific">Simplicispira hankyongi</name>
    <dbReference type="NCBI Taxonomy" id="2315688"/>
    <lineage>
        <taxon>Bacteria</taxon>
        <taxon>Pseudomonadati</taxon>
        <taxon>Pseudomonadota</taxon>
        <taxon>Betaproteobacteria</taxon>
        <taxon>Burkholderiales</taxon>
        <taxon>Comamonadaceae</taxon>
        <taxon>Simplicispira</taxon>
    </lineage>
</organism>
<keyword evidence="8" id="KW-0132">Cell division</keyword>
<evidence type="ECO:0000256" key="5">
    <source>
        <dbReference type="ARBA" id="ARBA00022764"/>
    </source>
</evidence>
<keyword evidence="6" id="KW-0016">Alginate biosynthesis</keyword>
<dbReference type="UniPathway" id="UPA00286"/>
<dbReference type="RefSeq" id="WP_119109465.1">
    <property type="nucleotide sequence ID" value="NZ_QXJC01000003.1"/>
</dbReference>
<evidence type="ECO:0000256" key="4">
    <source>
        <dbReference type="ARBA" id="ARBA00022729"/>
    </source>
</evidence>
<dbReference type="Gene3D" id="3.40.50.1110">
    <property type="entry name" value="SGNH hydrolase"/>
    <property type="match status" value="1"/>
</dbReference>
<dbReference type="InterPro" id="IPR036514">
    <property type="entry name" value="SGNH_hydro_sf"/>
</dbReference>
<dbReference type="GO" id="GO:0042121">
    <property type="term" value="P:alginic acid biosynthetic process"/>
    <property type="evidence" value="ECO:0007669"/>
    <property type="project" value="UniProtKB-UniPathway"/>
</dbReference>